<organism evidence="2 3">
    <name type="scientific">Mycobacterium servetii</name>
    <dbReference type="NCBI Taxonomy" id="3237418"/>
    <lineage>
        <taxon>Bacteria</taxon>
        <taxon>Bacillati</taxon>
        <taxon>Actinomycetota</taxon>
        <taxon>Actinomycetes</taxon>
        <taxon>Mycobacteriales</taxon>
        <taxon>Mycobacteriaceae</taxon>
        <taxon>Mycobacterium</taxon>
    </lineage>
</organism>
<dbReference type="EMBL" id="JBGEDP010000001">
    <property type="protein sequence ID" value="MEY8017411.1"/>
    <property type="molecule type" value="Genomic_DNA"/>
</dbReference>
<reference evidence="2 3" key="1">
    <citation type="submission" date="2024-08" db="EMBL/GenBank/DDBJ databases">
        <title>Mycobacterium servetensis sp. nov., a novel rapid-growing mycobacterial species recovered from a human patient in Zaragoza, Spain.</title>
        <authorList>
            <person name="Tristancho-Baro A.I."/>
            <person name="Buenestado-Serrano S."/>
            <person name="Garcia De Viedma D."/>
            <person name="Milagro-Beamonte A."/>
            <person name="Burillo N."/>
            <person name="Sanz S."/>
            <person name="Lopez-Calleja A.I."/>
            <person name="Penas-Utrilla D."/>
            <person name="Guardingo M."/>
            <person name="Garcia M.J."/>
            <person name="Vinuelas-Bayon J."/>
        </authorList>
    </citation>
    <scope>NUCLEOTIDE SEQUENCE [LARGE SCALE GENOMIC DNA]</scope>
    <source>
        <strain evidence="3">HUMS_12744610</strain>
    </source>
</reference>
<dbReference type="Pfam" id="PF13443">
    <property type="entry name" value="HTH_26"/>
    <property type="match status" value="1"/>
</dbReference>
<name>A0ABV4C7N3_9MYCO</name>
<evidence type="ECO:0000259" key="1">
    <source>
        <dbReference type="Pfam" id="PF13443"/>
    </source>
</evidence>
<feature type="domain" description="HTH cro/C1-type" evidence="1">
    <location>
        <begin position="10"/>
        <end position="76"/>
    </location>
</feature>
<comment type="caution">
    <text evidence="2">The sequence shown here is derived from an EMBL/GenBank/DDBJ whole genome shotgun (WGS) entry which is preliminary data.</text>
</comment>
<keyword evidence="3" id="KW-1185">Reference proteome</keyword>
<accession>A0ABV4C7N3</accession>
<sequence>MKRRVDYAWRLPEIMAAHGMHNSTDLMPRLAERGIELSRPQVYRIVYQRPERLSLHLLAALCDIFGCGVEDLLTITATDVRRKKAASSTTTARPNVFDLNKSVRPRRARVIRDED</sequence>
<dbReference type="InterPro" id="IPR001387">
    <property type="entry name" value="Cro/C1-type_HTH"/>
</dbReference>
<protein>
    <submittedName>
        <fullName evidence="2">Helix-turn-helix domain-containing protein</fullName>
    </submittedName>
</protein>
<dbReference type="Proteomes" id="UP001564760">
    <property type="component" value="Unassembled WGS sequence"/>
</dbReference>
<dbReference type="RefSeq" id="WP_369739705.1">
    <property type="nucleotide sequence ID" value="NZ_JBGEDP010000001.1"/>
</dbReference>
<gene>
    <name evidence="2" type="ORF">AB8998_21645</name>
</gene>
<proteinExistence type="predicted"/>
<evidence type="ECO:0000313" key="2">
    <source>
        <dbReference type="EMBL" id="MEY8017411.1"/>
    </source>
</evidence>
<evidence type="ECO:0000313" key="3">
    <source>
        <dbReference type="Proteomes" id="UP001564760"/>
    </source>
</evidence>